<evidence type="ECO:0000256" key="2">
    <source>
        <dbReference type="ARBA" id="ARBA00004829"/>
    </source>
</evidence>
<keyword evidence="6 8" id="KW-0472">Membrane</keyword>
<accession>A0ABM8DZ61</accession>
<feature type="transmembrane region" description="Helical" evidence="8">
    <location>
        <begin position="35"/>
        <end position="60"/>
    </location>
</feature>
<evidence type="ECO:0000313" key="9">
    <source>
        <dbReference type="EMBL" id="BDV30978.1"/>
    </source>
</evidence>
<dbReference type="InterPro" id="IPR017825">
    <property type="entry name" value="Lycopene_cyclase_dom"/>
</dbReference>
<keyword evidence="4" id="KW-0125">Carotenoid biosynthesis</keyword>
<evidence type="ECO:0000256" key="7">
    <source>
        <dbReference type="ARBA" id="ARBA00023235"/>
    </source>
</evidence>
<protein>
    <recommendedName>
        <fullName evidence="11">Lycopene cyclase domain-containing protein</fullName>
    </recommendedName>
</protein>
<evidence type="ECO:0000256" key="4">
    <source>
        <dbReference type="ARBA" id="ARBA00022746"/>
    </source>
</evidence>
<evidence type="ECO:0008006" key="11">
    <source>
        <dbReference type="Google" id="ProtNLM"/>
    </source>
</evidence>
<organism evidence="9 10">
    <name type="scientific">Microbacterium terricola</name>
    <dbReference type="NCBI Taxonomy" id="344163"/>
    <lineage>
        <taxon>Bacteria</taxon>
        <taxon>Bacillati</taxon>
        <taxon>Actinomycetota</taxon>
        <taxon>Actinomycetes</taxon>
        <taxon>Micrococcales</taxon>
        <taxon>Microbacteriaceae</taxon>
        <taxon>Microbacterium</taxon>
    </lineage>
</organism>
<proteinExistence type="predicted"/>
<sequence>MAGAYLIAILLSFAGMLVLDLRLDLIARRSPARTAVAVAVGTLVLLVWDLTGIAAGIFVRGDSPLFVGVDLAPHLPLEEPVFLAFLCYLALVLWAGAERLRARREKQVAVREETAP</sequence>
<keyword evidence="10" id="KW-1185">Reference proteome</keyword>
<feature type="transmembrane region" description="Helical" evidence="8">
    <location>
        <begin position="80"/>
        <end position="97"/>
    </location>
</feature>
<keyword evidence="5 8" id="KW-1133">Transmembrane helix</keyword>
<name>A0ABM8DZ61_9MICO</name>
<evidence type="ECO:0000256" key="1">
    <source>
        <dbReference type="ARBA" id="ARBA00004141"/>
    </source>
</evidence>
<dbReference type="Proteomes" id="UP001317779">
    <property type="component" value="Chromosome"/>
</dbReference>
<comment type="subcellular location">
    <subcellularLocation>
        <location evidence="1">Membrane</location>
        <topology evidence="1">Multi-pass membrane protein</topology>
    </subcellularLocation>
</comment>
<evidence type="ECO:0000256" key="6">
    <source>
        <dbReference type="ARBA" id="ARBA00023136"/>
    </source>
</evidence>
<evidence type="ECO:0000256" key="5">
    <source>
        <dbReference type="ARBA" id="ARBA00022989"/>
    </source>
</evidence>
<gene>
    <name evidence="9" type="ORF">Microterr_16380</name>
</gene>
<evidence type="ECO:0000313" key="10">
    <source>
        <dbReference type="Proteomes" id="UP001317779"/>
    </source>
</evidence>
<dbReference type="RefSeq" id="WP_263798439.1">
    <property type="nucleotide sequence ID" value="NZ_AP027141.1"/>
</dbReference>
<reference evidence="9 10" key="1">
    <citation type="submission" date="2022-12" db="EMBL/GenBank/DDBJ databases">
        <title>Microbacterium terricola strain KV-448 chromosome, complete genome.</title>
        <authorList>
            <person name="Oshima T."/>
            <person name="Moriya T."/>
            <person name="Bessho Y."/>
        </authorList>
    </citation>
    <scope>NUCLEOTIDE SEQUENCE [LARGE SCALE GENOMIC DNA]</scope>
    <source>
        <strain evidence="9 10">KV-448</strain>
    </source>
</reference>
<comment type="pathway">
    <text evidence="2">Carotenoid biosynthesis.</text>
</comment>
<dbReference type="EMBL" id="AP027141">
    <property type="protein sequence ID" value="BDV30978.1"/>
    <property type="molecule type" value="Genomic_DNA"/>
</dbReference>
<feature type="transmembrane region" description="Helical" evidence="8">
    <location>
        <begin position="6"/>
        <end position="23"/>
    </location>
</feature>
<evidence type="ECO:0000256" key="8">
    <source>
        <dbReference type="SAM" id="Phobius"/>
    </source>
</evidence>
<evidence type="ECO:0000256" key="3">
    <source>
        <dbReference type="ARBA" id="ARBA00022692"/>
    </source>
</evidence>
<dbReference type="NCBIfam" id="TIGR03462">
    <property type="entry name" value="CarR_dom_SF"/>
    <property type="match status" value="1"/>
</dbReference>
<keyword evidence="7" id="KW-0413">Isomerase</keyword>
<keyword evidence="3 8" id="KW-0812">Transmembrane</keyword>